<name>A0ABV0N8I4_9TELE</name>
<evidence type="ECO:0000256" key="1">
    <source>
        <dbReference type="ARBA" id="ARBA00004123"/>
    </source>
</evidence>
<accession>A0ABV0N8I4</accession>
<comment type="subcellular location">
    <subcellularLocation>
        <location evidence="1">Nucleus</location>
    </subcellularLocation>
</comment>
<dbReference type="Proteomes" id="UP001476798">
    <property type="component" value="Unassembled WGS sequence"/>
</dbReference>
<comment type="caution">
    <text evidence="5">The sequence shown here is derived from an EMBL/GenBank/DDBJ whole genome shotgun (WGS) entry which is preliminary data.</text>
</comment>
<keyword evidence="2" id="KW-0677">Repeat</keyword>
<evidence type="ECO:0000256" key="3">
    <source>
        <dbReference type="ARBA" id="ARBA00023242"/>
    </source>
</evidence>
<organism evidence="5 6">
    <name type="scientific">Goodea atripinnis</name>
    <dbReference type="NCBI Taxonomy" id="208336"/>
    <lineage>
        <taxon>Eukaryota</taxon>
        <taxon>Metazoa</taxon>
        <taxon>Chordata</taxon>
        <taxon>Craniata</taxon>
        <taxon>Vertebrata</taxon>
        <taxon>Euteleostomi</taxon>
        <taxon>Actinopterygii</taxon>
        <taxon>Neopterygii</taxon>
        <taxon>Teleostei</taxon>
        <taxon>Neoteleostei</taxon>
        <taxon>Acanthomorphata</taxon>
        <taxon>Ovalentaria</taxon>
        <taxon>Atherinomorphae</taxon>
        <taxon>Cyprinodontiformes</taxon>
        <taxon>Goodeidae</taxon>
        <taxon>Goodea</taxon>
    </lineage>
</organism>
<gene>
    <name evidence="5" type="primary">PHF20</name>
    <name evidence="5" type="ORF">GOODEAATRI_006877</name>
</gene>
<dbReference type="InterPro" id="IPR043449">
    <property type="entry name" value="PHF20-like"/>
</dbReference>
<protein>
    <submittedName>
        <fullName evidence="5">PHD finger protein 20</fullName>
    </submittedName>
</protein>
<evidence type="ECO:0000256" key="4">
    <source>
        <dbReference type="SAM" id="MobiDB-lite"/>
    </source>
</evidence>
<keyword evidence="6" id="KW-1185">Reference proteome</keyword>
<evidence type="ECO:0000313" key="6">
    <source>
        <dbReference type="Proteomes" id="UP001476798"/>
    </source>
</evidence>
<proteinExistence type="predicted"/>
<evidence type="ECO:0000256" key="2">
    <source>
        <dbReference type="ARBA" id="ARBA00022737"/>
    </source>
</evidence>
<dbReference type="PANTHER" id="PTHR15856:SF27">
    <property type="entry name" value="PHD FINGER PROTEIN 20"/>
    <property type="match status" value="1"/>
</dbReference>
<dbReference type="PANTHER" id="PTHR15856">
    <property type="entry name" value="PHD FINGER PROTEIN 20-RELATED"/>
    <property type="match status" value="1"/>
</dbReference>
<reference evidence="5 6" key="1">
    <citation type="submission" date="2021-06" db="EMBL/GenBank/DDBJ databases">
        <authorList>
            <person name="Palmer J.M."/>
        </authorList>
    </citation>
    <scope>NUCLEOTIDE SEQUENCE [LARGE SCALE GENOMIC DNA]</scope>
    <source>
        <strain evidence="5 6">GA_2019</strain>
        <tissue evidence="5">Muscle</tissue>
    </source>
</reference>
<dbReference type="EMBL" id="JAHRIO010030321">
    <property type="protein sequence ID" value="MEQ2167709.1"/>
    <property type="molecule type" value="Genomic_DNA"/>
</dbReference>
<feature type="region of interest" description="Disordered" evidence="4">
    <location>
        <begin position="1"/>
        <end position="21"/>
    </location>
</feature>
<feature type="compositionally biased region" description="Basic and acidic residues" evidence="4">
    <location>
        <begin position="8"/>
        <end position="19"/>
    </location>
</feature>
<sequence>MGVSWAHAENREEDGRDLGDNGQYQQWQINLLDHIDAVQDEVSHRMDFIERELDVLESWLDYTGELEPPEPLARLPQLKHRMKRLLTQLGKVQQIALHSST</sequence>
<keyword evidence="3" id="KW-0539">Nucleus</keyword>
<evidence type="ECO:0000313" key="5">
    <source>
        <dbReference type="EMBL" id="MEQ2167709.1"/>
    </source>
</evidence>